<feature type="DNA-binding region" description="H-T-H motif" evidence="2">
    <location>
        <begin position="43"/>
        <end position="62"/>
    </location>
</feature>
<dbReference type="InterPro" id="IPR009057">
    <property type="entry name" value="Homeodomain-like_sf"/>
</dbReference>
<evidence type="ECO:0000256" key="2">
    <source>
        <dbReference type="PROSITE-ProRule" id="PRU00335"/>
    </source>
</evidence>
<dbReference type="PRINTS" id="PR00455">
    <property type="entry name" value="HTHTETR"/>
</dbReference>
<reference evidence="5 6" key="2">
    <citation type="submission" date="2019-02" db="EMBL/GenBank/DDBJ databases">
        <title>'Lichenibacterium ramalinii' gen. nov. sp. nov., 'Lichenibacterium minor' gen. nov. sp. nov.</title>
        <authorList>
            <person name="Pankratov T."/>
        </authorList>
    </citation>
    <scope>NUCLEOTIDE SEQUENCE [LARGE SCALE GENOMIC DNA]</scope>
    <source>
        <strain evidence="5 6">RmlP026</strain>
    </source>
</reference>
<feature type="region of interest" description="Disordered" evidence="3">
    <location>
        <begin position="1"/>
        <end position="20"/>
    </location>
</feature>
<dbReference type="PANTHER" id="PTHR30055">
    <property type="entry name" value="HTH-TYPE TRANSCRIPTIONAL REGULATOR RUTR"/>
    <property type="match status" value="1"/>
</dbReference>
<keyword evidence="6" id="KW-1185">Reference proteome</keyword>
<dbReference type="Pfam" id="PF14246">
    <property type="entry name" value="TetR_C_7"/>
    <property type="match status" value="1"/>
</dbReference>
<comment type="caution">
    <text evidence="5">The sequence shown here is derived from an EMBL/GenBank/DDBJ whole genome shotgun (WGS) entry which is preliminary data.</text>
</comment>
<dbReference type="AlphaFoldDB" id="A0A4Q2U9Y8"/>
<reference evidence="5 6" key="1">
    <citation type="submission" date="2018-12" db="EMBL/GenBank/DDBJ databases">
        <authorList>
            <person name="Grouzdev D.S."/>
            <person name="Krutkina M.S."/>
        </authorList>
    </citation>
    <scope>NUCLEOTIDE SEQUENCE [LARGE SCALE GENOMIC DNA]</scope>
    <source>
        <strain evidence="5 6">RmlP026</strain>
    </source>
</reference>
<sequence length="240" mass="26290">MEDSAASLRRAGPRKAGSDDDRRAAIVDAASRAFVELGFAATTTEVIAARARVSKRAIYDLFAGKTDLFAAVVSKHRPLLLDLPRPPGEDLPLVDVLTRIFRLDMDPERDREREMLLSLVLRESTQVPGLSDALYGRGILRSREDLIVWIGAEAARGRIGPVDPALLAGLLMDVVFGALLPRRRQSGDEARERRKRDIRLRLAIVLRGLPAPDVPSGTRVRLTIPRTPSGAGPARRGNEP</sequence>
<dbReference type="OrthoDB" id="7584337at2"/>
<evidence type="ECO:0000256" key="1">
    <source>
        <dbReference type="ARBA" id="ARBA00023125"/>
    </source>
</evidence>
<dbReference type="GO" id="GO:0000976">
    <property type="term" value="F:transcription cis-regulatory region binding"/>
    <property type="evidence" value="ECO:0007669"/>
    <property type="project" value="TreeGrafter"/>
</dbReference>
<keyword evidence="1 2" id="KW-0238">DNA-binding</keyword>
<evidence type="ECO:0000259" key="4">
    <source>
        <dbReference type="PROSITE" id="PS50977"/>
    </source>
</evidence>
<dbReference type="PANTHER" id="PTHR30055:SF223">
    <property type="entry name" value="HTH-TYPE TRANSCRIPTIONAL REGULATOR UIDR"/>
    <property type="match status" value="1"/>
</dbReference>
<dbReference type="SUPFAM" id="SSF46689">
    <property type="entry name" value="Homeodomain-like"/>
    <property type="match status" value="1"/>
</dbReference>
<dbReference type="InterPro" id="IPR001647">
    <property type="entry name" value="HTH_TetR"/>
</dbReference>
<evidence type="ECO:0000313" key="6">
    <source>
        <dbReference type="Proteomes" id="UP000290759"/>
    </source>
</evidence>
<proteinExistence type="predicted"/>
<accession>A0A4Q2U9Y8</accession>
<dbReference type="GO" id="GO:0003700">
    <property type="term" value="F:DNA-binding transcription factor activity"/>
    <property type="evidence" value="ECO:0007669"/>
    <property type="project" value="TreeGrafter"/>
</dbReference>
<organism evidence="5 6">
    <name type="scientific">Lichenibacterium minor</name>
    <dbReference type="NCBI Taxonomy" id="2316528"/>
    <lineage>
        <taxon>Bacteria</taxon>
        <taxon>Pseudomonadati</taxon>
        <taxon>Pseudomonadota</taxon>
        <taxon>Alphaproteobacteria</taxon>
        <taxon>Hyphomicrobiales</taxon>
        <taxon>Lichenihabitantaceae</taxon>
        <taxon>Lichenibacterium</taxon>
    </lineage>
</organism>
<dbReference type="PROSITE" id="PS50977">
    <property type="entry name" value="HTH_TETR_2"/>
    <property type="match status" value="1"/>
</dbReference>
<dbReference type="Gene3D" id="1.10.357.10">
    <property type="entry name" value="Tetracycline Repressor, domain 2"/>
    <property type="match status" value="1"/>
</dbReference>
<dbReference type="InterPro" id="IPR050109">
    <property type="entry name" value="HTH-type_TetR-like_transc_reg"/>
</dbReference>
<dbReference type="InterPro" id="IPR036271">
    <property type="entry name" value="Tet_transcr_reg_TetR-rel_C_sf"/>
</dbReference>
<dbReference type="RefSeq" id="WP_129223727.1">
    <property type="nucleotide sequence ID" value="NZ_QYBB01000002.1"/>
</dbReference>
<dbReference type="InterPro" id="IPR039536">
    <property type="entry name" value="TetR_C_Proteobacteria"/>
</dbReference>
<evidence type="ECO:0000313" key="5">
    <source>
        <dbReference type="EMBL" id="RYC33643.1"/>
    </source>
</evidence>
<gene>
    <name evidence="5" type="ORF">D3273_04075</name>
</gene>
<evidence type="ECO:0000256" key="3">
    <source>
        <dbReference type="SAM" id="MobiDB-lite"/>
    </source>
</evidence>
<protein>
    <submittedName>
        <fullName evidence="5">TetR/AcrR family transcriptional regulator</fullName>
    </submittedName>
</protein>
<dbReference type="Pfam" id="PF00440">
    <property type="entry name" value="TetR_N"/>
    <property type="match status" value="1"/>
</dbReference>
<dbReference type="Proteomes" id="UP000290759">
    <property type="component" value="Unassembled WGS sequence"/>
</dbReference>
<name>A0A4Q2U9Y8_9HYPH</name>
<feature type="region of interest" description="Disordered" evidence="3">
    <location>
        <begin position="216"/>
        <end position="240"/>
    </location>
</feature>
<dbReference type="SUPFAM" id="SSF48498">
    <property type="entry name" value="Tetracyclin repressor-like, C-terminal domain"/>
    <property type="match status" value="1"/>
</dbReference>
<dbReference type="EMBL" id="QYBB01000002">
    <property type="protein sequence ID" value="RYC33643.1"/>
    <property type="molecule type" value="Genomic_DNA"/>
</dbReference>
<feature type="domain" description="HTH tetR-type" evidence="4">
    <location>
        <begin position="20"/>
        <end position="80"/>
    </location>
</feature>